<comment type="caution">
    <text evidence="1">The sequence shown here is derived from an EMBL/GenBank/DDBJ whole genome shotgun (WGS) entry which is preliminary data.</text>
</comment>
<reference evidence="1" key="2">
    <citation type="journal article" date="2023" name="IMA Fungus">
        <title>Comparative genomic study of the Penicillium genus elucidates a diverse pangenome and 15 lateral gene transfer events.</title>
        <authorList>
            <person name="Petersen C."/>
            <person name="Sorensen T."/>
            <person name="Nielsen M.R."/>
            <person name="Sondergaard T.E."/>
            <person name="Sorensen J.L."/>
            <person name="Fitzpatrick D.A."/>
            <person name="Frisvad J.C."/>
            <person name="Nielsen K.L."/>
        </authorList>
    </citation>
    <scope>NUCLEOTIDE SEQUENCE</scope>
    <source>
        <strain evidence="1">IBT 20477</strain>
    </source>
</reference>
<evidence type="ECO:0000313" key="1">
    <source>
        <dbReference type="EMBL" id="KAJ5196738.1"/>
    </source>
</evidence>
<proteinExistence type="predicted"/>
<dbReference type="AlphaFoldDB" id="A0A9W9JGY2"/>
<protein>
    <submittedName>
        <fullName evidence="1">Uncharacterized protein</fullName>
    </submittedName>
</protein>
<dbReference type="Proteomes" id="UP001150942">
    <property type="component" value="Unassembled WGS sequence"/>
</dbReference>
<accession>A0A9W9JGY2</accession>
<keyword evidence="2" id="KW-1185">Reference proteome</keyword>
<evidence type="ECO:0000313" key="2">
    <source>
        <dbReference type="Proteomes" id="UP001150942"/>
    </source>
</evidence>
<sequence>MSMYAGAFAADILDLQKLAFEKVTTRFADLEELDSLDTRLAMIASSRLSFRKPSTQDPLLDRLAQYAAYCDGKFGCSEIS</sequence>
<reference evidence="1" key="1">
    <citation type="submission" date="2022-11" db="EMBL/GenBank/DDBJ databases">
        <authorList>
            <person name="Petersen C."/>
        </authorList>
    </citation>
    <scope>NUCLEOTIDE SEQUENCE</scope>
    <source>
        <strain evidence="1">IBT 20477</strain>
    </source>
</reference>
<organism evidence="1 2">
    <name type="scientific">Penicillium cf. viridicatum</name>
    <dbReference type="NCBI Taxonomy" id="2972119"/>
    <lineage>
        <taxon>Eukaryota</taxon>
        <taxon>Fungi</taxon>
        <taxon>Dikarya</taxon>
        <taxon>Ascomycota</taxon>
        <taxon>Pezizomycotina</taxon>
        <taxon>Eurotiomycetes</taxon>
        <taxon>Eurotiomycetidae</taxon>
        <taxon>Eurotiales</taxon>
        <taxon>Aspergillaceae</taxon>
        <taxon>Penicillium</taxon>
    </lineage>
</organism>
<name>A0A9W9JGY2_9EURO</name>
<dbReference type="OrthoDB" id="6359816at2759"/>
<gene>
    <name evidence="1" type="ORF">N7449_007217</name>
</gene>
<dbReference type="EMBL" id="JAPQKQ010000005">
    <property type="protein sequence ID" value="KAJ5196738.1"/>
    <property type="molecule type" value="Genomic_DNA"/>
</dbReference>